<keyword evidence="1 3" id="KW-0347">Helicase</keyword>
<sequence length="396" mass="45875">MGVRYVDRIDFSDHHIFHGNWRKTFPGQSSFKESFWTTARKLDEEAWKDMIQLRPSMWIRSTYSVQSHCDFQVNNMCEALNKAILEHRDKPIISLIEGLKFYMTARIVRLRTLCLDPVVLRQTILALGSTPFKYPPKLQSAWKTNQSNACPHKCCFHFLSPCNLIASLLKVPLNYSYPDHISPKLMFGFNQLSDAPLNLNPVDELDRVVHKLRMKYKPYLIEFDVDHKKLSVDEIKDGYMTLAYSGFCELTLDIAMPALKMVDDCENLWECTLVFERRPYVQFKIDSGFNRMVLARRLCEGSNVMVGAPVVRIIPKGTRQEIVLAPMNSSSLWNYCEVLTLATNMRLLRGCITGDNIGEKVYIHRLSLNPSDARIPFKFQRQSLKQVGIYLPQQHR</sequence>
<dbReference type="GO" id="GO:0006281">
    <property type="term" value="P:DNA repair"/>
    <property type="evidence" value="ECO:0007669"/>
    <property type="project" value="UniProtKB-KW"/>
</dbReference>
<comment type="cofactor">
    <cofactor evidence="1">
        <name>Mg(2+)</name>
        <dbReference type="ChEBI" id="CHEBI:18420"/>
    </cofactor>
</comment>
<dbReference type="GO" id="GO:0043139">
    <property type="term" value="F:5'-3' DNA helicase activity"/>
    <property type="evidence" value="ECO:0007669"/>
    <property type="project" value="UniProtKB-EC"/>
</dbReference>
<evidence type="ECO:0000313" key="5">
    <source>
        <dbReference type="Proteomes" id="UP000002051"/>
    </source>
</evidence>
<dbReference type="EnsemblPlants" id="KEH16538">
    <property type="protein sequence ID" value="KEH16538"/>
    <property type="gene ID" value="MTR_0152s0060"/>
</dbReference>
<keyword evidence="1" id="KW-0227">DNA damage</keyword>
<keyword evidence="5" id="KW-1185">Reference proteome</keyword>
<dbReference type="PaxDb" id="3880-AES97305"/>
<keyword evidence="1" id="KW-0547">Nucleotide-binding</keyword>
<accession>A0A072THY1</accession>
<comment type="catalytic activity">
    <reaction evidence="1">
        <text>ATP + H2O = ADP + phosphate + H(+)</text>
        <dbReference type="Rhea" id="RHEA:13065"/>
        <dbReference type="ChEBI" id="CHEBI:15377"/>
        <dbReference type="ChEBI" id="CHEBI:15378"/>
        <dbReference type="ChEBI" id="CHEBI:30616"/>
        <dbReference type="ChEBI" id="CHEBI:43474"/>
        <dbReference type="ChEBI" id="CHEBI:456216"/>
        <dbReference type="EC" id="5.6.2.3"/>
    </reaction>
</comment>
<name>A0A072THY1_MEDTR</name>
<dbReference type="GO" id="GO:0006310">
    <property type="term" value="P:DNA recombination"/>
    <property type="evidence" value="ECO:0007669"/>
    <property type="project" value="UniProtKB-KW"/>
</dbReference>
<dbReference type="GO" id="GO:0016787">
    <property type="term" value="F:hydrolase activity"/>
    <property type="evidence" value="ECO:0007669"/>
    <property type="project" value="UniProtKB-KW"/>
</dbReference>
<dbReference type="Proteomes" id="UP000002051">
    <property type="component" value="Unassembled WGS sequence"/>
</dbReference>
<dbReference type="AlphaFoldDB" id="A0A072THY1"/>
<dbReference type="EMBL" id="KL402877">
    <property type="protein sequence ID" value="KEH16538.1"/>
    <property type="molecule type" value="Genomic_DNA"/>
</dbReference>
<keyword evidence="1" id="KW-0067">ATP-binding</keyword>
<dbReference type="EC" id="5.6.2.3" evidence="1"/>
<evidence type="ECO:0000259" key="2">
    <source>
        <dbReference type="Pfam" id="PF05970"/>
    </source>
</evidence>
<reference evidence="4" key="3">
    <citation type="submission" date="2015-06" db="UniProtKB">
        <authorList>
            <consortium name="EnsemblPlants"/>
        </authorList>
    </citation>
    <scope>IDENTIFICATION</scope>
    <source>
        <strain evidence="4">cv. Jemalong A17</strain>
    </source>
</reference>
<feature type="domain" description="DNA helicase Pif1-like DEAD-box helicase" evidence="2">
    <location>
        <begin position="311"/>
        <end position="351"/>
    </location>
</feature>
<evidence type="ECO:0000256" key="1">
    <source>
        <dbReference type="RuleBase" id="RU363044"/>
    </source>
</evidence>
<evidence type="ECO:0000313" key="4">
    <source>
        <dbReference type="EnsemblPlants" id="KEH16538"/>
    </source>
</evidence>
<reference evidence="3 5" key="1">
    <citation type="journal article" date="2011" name="Nature">
        <title>The Medicago genome provides insight into the evolution of rhizobial symbioses.</title>
        <authorList>
            <person name="Young N.D."/>
            <person name="Debelle F."/>
            <person name="Oldroyd G.E."/>
            <person name="Geurts R."/>
            <person name="Cannon S.B."/>
            <person name="Udvardi M.K."/>
            <person name="Benedito V.A."/>
            <person name="Mayer K.F."/>
            <person name="Gouzy J."/>
            <person name="Schoof H."/>
            <person name="Van de Peer Y."/>
            <person name="Proost S."/>
            <person name="Cook D.R."/>
            <person name="Meyers B.C."/>
            <person name="Spannagl M."/>
            <person name="Cheung F."/>
            <person name="De Mita S."/>
            <person name="Krishnakumar V."/>
            <person name="Gundlach H."/>
            <person name="Zhou S."/>
            <person name="Mudge J."/>
            <person name="Bharti A.K."/>
            <person name="Murray J.D."/>
            <person name="Naoumkina M.A."/>
            <person name="Rosen B."/>
            <person name="Silverstein K.A."/>
            <person name="Tang H."/>
            <person name="Rombauts S."/>
            <person name="Zhao P.X."/>
            <person name="Zhou P."/>
            <person name="Barbe V."/>
            <person name="Bardou P."/>
            <person name="Bechner M."/>
            <person name="Bellec A."/>
            <person name="Berger A."/>
            <person name="Berges H."/>
            <person name="Bidwell S."/>
            <person name="Bisseling T."/>
            <person name="Choisne N."/>
            <person name="Couloux A."/>
            <person name="Denny R."/>
            <person name="Deshpande S."/>
            <person name="Dai X."/>
            <person name="Doyle J.J."/>
            <person name="Dudez A.M."/>
            <person name="Farmer A.D."/>
            <person name="Fouteau S."/>
            <person name="Franken C."/>
            <person name="Gibelin C."/>
            <person name="Gish J."/>
            <person name="Goldstein S."/>
            <person name="Gonzalez A.J."/>
            <person name="Green P.J."/>
            <person name="Hallab A."/>
            <person name="Hartog M."/>
            <person name="Hua A."/>
            <person name="Humphray S.J."/>
            <person name="Jeong D.H."/>
            <person name="Jing Y."/>
            <person name="Jocker A."/>
            <person name="Kenton S.M."/>
            <person name="Kim D.J."/>
            <person name="Klee K."/>
            <person name="Lai H."/>
            <person name="Lang C."/>
            <person name="Lin S."/>
            <person name="Macmil S.L."/>
            <person name="Magdelenat G."/>
            <person name="Matthews L."/>
            <person name="McCorrison J."/>
            <person name="Monaghan E.L."/>
            <person name="Mun J.H."/>
            <person name="Najar F.Z."/>
            <person name="Nicholson C."/>
            <person name="Noirot C."/>
            <person name="O'Bleness M."/>
            <person name="Paule C.R."/>
            <person name="Poulain J."/>
            <person name="Prion F."/>
            <person name="Qin B."/>
            <person name="Qu C."/>
            <person name="Retzel E.F."/>
            <person name="Riddle C."/>
            <person name="Sallet E."/>
            <person name="Samain S."/>
            <person name="Samson N."/>
            <person name="Sanders I."/>
            <person name="Saurat O."/>
            <person name="Scarpelli C."/>
            <person name="Schiex T."/>
            <person name="Segurens B."/>
            <person name="Severin A.J."/>
            <person name="Sherrier D.J."/>
            <person name="Shi R."/>
            <person name="Sims S."/>
            <person name="Singer S.R."/>
            <person name="Sinharoy S."/>
            <person name="Sterck L."/>
            <person name="Viollet A."/>
            <person name="Wang B.B."/>
            <person name="Wang K."/>
            <person name="Wang M."/>
            <person name="Wang X."/>
            <person name="Warfsmann J."/>
            <person name="Weissenbach J."/>
            <person name="White D.D."/>
            <person name="White J.D."/>
            <person name="Wiley G.B."/>
            <person name="Wincker P."/>
            <person name="Xing Y."/>
            <person name="Yang L."/>
            <person name="Yao Z."/>
            <person name="Ying F."/>
            <person name="Zhai J."/>
            <person name="Zhou L."/>
            <person name="Zuber A."/>
            <person name="Denarie J."/>
            <person name="Dixon R.A."/>
            <person name="May G.D."/>
            <person name="Schwartz D.C."/>
            <person name="Rogers J."/>
            <person name="Quetier F."/>
            <person name="Town C.D."/>
            <person name="Roe B.A."/>
        </authorList>
    </citation>
    <scope>NUCLEOTIDE SEQUENCE [LARGE SCALE GENOMIC DNA]</scope>
    <source>
        <strain evidence="3">A17</strain>
        <strain evidence="4 5">cv. Jemalong A17</strain>
    </source>
</reference>
<keyword evidence="1" id="KW-0378">Hydrolase</keyword>
<keyword evidence="1" id="KW-0234">DNA repair</keyword>
<gene>
    <name evidence="3" type="ORF">MTR_0152s0060</name>
</gene>
<evidence type="ECO:0000313" key="3">
    <source>
        <dbReference type="EMBL" id="KEH16538.1"/>
    </source>
</evidence>
<proteinExistence type="inferred from homology"/>
<dbReference type="InterPro" id="IPR010285">
    <property type="entry name" value="DNA_helicase_pif1-like_DEAD"/>
</dbReference>
<protein>
    <recommendedName>
        <fullName evidence="1">ATP-dependent DNA helicase</fullName>
        <ecNumber evidence="1">5.6.2.3</ecNumber>
    </recommendedName>
</protein>
<dbReference type="GO" id="GO:0000723">
    <property type="term" value="P:telomere maintenance"/>
    <property type="evidence" value="ECO:0007669"/>
    <property type="project" value="InterPro"/>
</dbReference>
<keyword evidence="1" id="KW-0233">DNA recombination</keyword>
<comment type="similarity">
    <text evidence="1">Belongs to the helicase family.</text>
</comment>
<dbReference type="Pfam" id="PF05970">
    <property type="entry name" value="PIF1"/>
    <property type="match status" value="1"/>
</dbReference>
<dbReference type="HOGENOM" id="CLU_697134_0_0_1"/>
<reference evidence="3 5" key="2">
    <citation type="journal article" date="2014" name="BMC Genomics">
        <title>An improved genome release (version Mt4.0) for the model legume Medicago truncatula.</title>
        <authorList>
            <person name="Tang H."/>
            <person name="Krishnakumar V."/>
            <person name="Bidwell S."/>
            <person name="Rosen B."/>
            <person name="Chan A."/>
            <person name="Zhou S."/>
            <person name="Gentzbittel L."/>
            <person name="Childs K.L."/>
            <person name="Yandell M."/>
            <person name="Gundlach H."/>
            <person name="Mayer K.F."/>
            <person name="Schwartz D.C."/>
            <person name="Town C.D."/>
        </authorList>
    </citation>
    <scope>GENOME REANNOTATION</scope>
    <source>
        <strain evidence="3">A17</strain>
        <strain evidence="4 5">cv. Jemalong A17</strain>
    </source>
</reference>
<organism evidence="3 5">
    <name type="scientific">Medicago truncatula</name>
    <name type="common">Barrel medic</name>
    <name type="synonym">Medicago tribuloides</name>
    <dbReference type="NCBI Taxonomy" id="3880"/>
    <lineage>
        <taxon>Eukaryota</taxon>
        <taxon>Viridiplantae</taxon>
        <taxon>Streptophyta</taxon>
        <taxon>Embryophyta</taxon>
        <taxon>Tracheophyta</taxon>
        <taxon>Spermatophyta</taxon>
        <taxon>Magnoliopsida</taxon>
        <taxon>eudicotyledons</taxon>
        <taxon>Gunneridae</taxon>
        <taxon>Pentapetalae</taxon>
        <taxon>rosids</taxon>
        <taxon>fabids</taxon>
        <taxon>Fabales</taxon>
        <taxon>Fabaceae</taxon>
        <taxon>Papilionoideae</taxon>
        <taxon>50 kb inversion clade</taxon>
        <taxon>NPAAA clade</taxon>
        <taxon>Hologalegina</taxon>
        <taxon>IRL clade</taxon>
        <taxon>Trifolieae</taxon>
        <taxon>Medicago</taxon>
    </lineage>
</organism>
<dbReference type="GO" id="GO:0005524">
    <property type="term" value="F:ATP binding"/>
    <property type="evidence" value="ECO:0007669"/>
    <property type="project" value="UniProtKB-KW"/>
</dbReference>